<evidence type="ECO:0000313" key="4">
    <source>
        <dbReference type="EMBL" id="PJE69187.1"/>
    </source>
</evidence>
<protein>
    <recommendedName>
        <fullName evidence="3">FAD/NAD(P)-binding domain-containing protein</fullName>
    </recommendedName>
</protein>
<dbReference type="EMBL" id="PFEL01000049">
    <property type="protein sequence ID" value="PJE69187.1"/>
    <property type="molecule type" value="Genomic_DNA"/>
</dbReference>
<dbReference type="PRINTS" id="PR00469">
    <property type="entry name" value="PNDRDTASEII"/>
</dbReference>
<proteinExistence type="predicted"/>
<comment type="caution">
    <text evidence="4">The sequence shown here is derived from an EMBL/GenBank/DDBJ whole genome shotgun (WGS) entry which is preliminary data.</text>
</comment>
<keyword evidence="2" id="KW-0560">Oxidoreductase</keyword>
<dbReference type="SUPFAM" id="SSF51905">
    <property type="entry name" value="FAD/NAD(P)-binding domain"/>
    <property type="match status" value="1"/>
</dbReference>
<evidence type="ECO:0000256" key="2">
    <source>
        <dbReference type="ARBA" id="ARBA00023002"/>
    </source>
</evidence>
<accession>A0A2M8L5W1</accession>
<gene>
    <name evidence="4" type="ORF">COU96_01145</name>
</gene>
<dbReference type="PANTHER" id="PTHR48105">
    <property type="entry name" value="THIOREDOXIN REDUCTASE 1-RELATED-RELATED"/>
    <property type="match status" value="1"/>
</dbReference>
<dbReference type="GO" id="GO:0016491">
    <property type="term" value="F:oxidoreductase activity"/>
    <property type="evidence" value="ECO:0007669"/>
    <property type="project" value="UniProtKB-KW"/>
</dbReference>
<evidence type="ECO:0000313" key="5">
    <source>
        <dbReference type="Proteomes" id="UP000229500"/>
    </source>
</evidence>
<dbReference type="Pfam" id="PF07992">
    <property type="entry name" value="Pyr_redox_2"/>
    <property type="match status" value="1"/>
</dbReference>
<dbReference type="Gene3D" id="3.50.50.60">
    <property type="entry name" value="FAD/NAD(P)-binding domain"/>
    <property type="match status" value="1"/>
</dbReference>
<evidence type="ECO:0000259" key="3">
    <source>
        <dbReference type="Pfam" id="PF07992"/>
    </source>
</evidence>
<dbReference type="Proteomes" id="UP000229500">
    <property type="component" value="Unassembled WGS sequence"/>
</dbReference>
<organism evidence="4 5">
    <name type="scientific">Candidatus Shapirobacteria bacterium CG10_big_fil_rev_8_21_14_0_10_38_14</name>
    <dbReference type="NCBI Taxonomy" id="1974483"/>
    <lineage>
        <taxon>Bacteria</taxon>
        <taxon>Candidatus Shapironibacteriota</taxon>
    </lineage>
</organism>
<keyword evidence="1" id="KW-0285">Flavoprotein</keyword>
<feature type="domain" description="FAD/NAD(P)-binding" evidence="3">
    <location>
        <begin position="2"/>
        <end position="81"/>
    </location>
</feature>
<sequence length="100" mass="10691">MYDLIVIGSGPAGLTASVYASRYKLSNVVVGKVLGGAITLAHKVENFPGFTSISGLELAQKMGKQVKSLGAEMIADEVKKIEKLVENFRITTQAGKQYES</sequence>
<reference evidence="5" key="1">
    <citation type="submission" date="2017-09" db="EMBL/GenBank/DDBJ databases">
        <title>Depth-based differentiation of microbial function through sediment-hosted aquifers and enrichment of novel symbionts in the deep terrestrial subsurface.</title>
        <authorList>
            <person name="Probst A.J."/>
            <person name="Ladd B."/>
            <person name="Jarett J.K."/>
            <person name="Geller-Mcgrath D.E."/>
            <person name="Sieber C.M.K."/>
            <person name="Emerson J.B."/>
            <person name="Anantharaman K."/>
            <person name="Thomas B.C."/>
            <person name="Malmstrom R."/>
            <person name="Stieglmeier M."/>
            <person name="Klingl A."/>
            <person name="Woyke T."/>
            <person name="Ryan C.M."/>
            <person name="Banfield J.F."/>
        </authorList>
    </citation>
    <scope>NUCLEOTIDE SEQUENCE [LARGE SCALE GENOMIC DNA]</scope>
</reference>
<dbReference type="InterPro" id="IPR050097">
    <property type="entry name" value="Ferredoxin-NADP_redctase_2"/>
</dbReference>
<evidence type="ECO:0000256" key="1">
    <source>
        <dbReference type="ARBA" id="ARBA00022630"/>
    </source>
</evidence>
<dbReference type="InterPro" id="IPR023753">
    <property type="entry name" value="FAD/NAD-binding_dom"/>
</dbReference>
<dbReference type="AlphaFoldDB" id="A0A2M8L5W1"/>
<name>A0A2M8L5W1_9BACT</name>
<feature type="non-terminal residue" evidence="4">
    <location>
        <position position="100"/>
    </location>
</feature>
<dbReference type="InterPro" id="IPR036188">
    <property type="entry name" value="FAD/NAD-bd_sf"/>
</dbReference>